<name>A0A391P2U2_9FIRM</name>
<dbReference type="AlphaFoldDB" id="A0A391P2U2"/>
<comment type="caution">
    <text evidence="1">The sequence shown here is derived from an EMBL/GenBank/DDBJ whole genome shotgun (WGS) entry which is preliminary data.</text>
</comment>
<proteinExistence type="predicted"/>
<evidence type="ECO:0000313" key="1">
    <source>
        <dbReference type="EMBL" id="GCA68061.1"/>
    </source>
</evidence>
<protein>
    <submittedName>
        <fullName evidence="1">Uncharacterized protein</fullName>
    </submittedName>
</protein>
<dbReference type="Proteomes" id="UP000265643">
    <property type="component" value="Unassembled WGS sequence"/>
</dbReference>
<reference evidence="2" key="1">
    <citation type="submission" date="2018-09" db="EMBL/GenBank/DDBJ databases">
        <title>Draft Genome Sequence of Mediterraneibacter sp. KCTC 15684.</title>
        <authorList>
            <person name="Kim J.S."/>
            <person name="Han K.I."/>
            <person name="Suh M.K."/>
            <person name="Lee K.C."/>
            <person name="Eom M.K."/>
            <person name="Lee J.H."/>
            <person name="Park S.H."/>
            <person name="Kang S.W."/>
            <person name="Park J.E."/>
            <person name="Oh B.S."/>
            <person name="Yu S.Y."/>
            <person name="Choi S.H."/>
            <person name="Lee D.H."/>
            <person name="Yoon H."/>
            <person name="Kim B."/>
            <person name="Yang S.J."/>
            <person name="Lee J.S."/>
        </authorList>
    </citation>
    <scope>NUCLEOTIDE SEQUENCE [LARGE SCALE GENOMIC DNA]</scope>
    <source>
        <strain evidence="2">KCTC 15684</strain>
    </source>
</reference>
<organism evidence="1 2">
    <name type="scientific">Mediterraneibacter butyricigenes</name>
    <dbReference type="NCBI Taxonomy" id="2316025"/>
    <lineage>
        <taxon>Bacteria</taxon>
        <taxon>Bacillati</taxon>
        <taxon>Bacillota</taxon>
        <taxon>Clostridia</taxon>
        <taxon>Lachnospirales</taxon>
        <taxon>Lachnospiraceae</taxon>
        <taxon>Mediterraneibacter</taxon>
    </lineage>
</organism>
<dbReference type="RefSeq" id="WP_119298704.1">
    <property type="nucleotide sequence ID" value="NZ_BHGK01000001.1"/>
</dbReference>
<evidence type="ECO:0000313" key="2">
    <source>
        <dbReference type="Proteomes" id="UP000265643"/>
    </source>
</evidence>
<gene>
    <name evidence="1" type="ORF">KGMB01110_24970</name>
</gene>
<dbReference type="EMBL" id="BHGK01000001">
    <property type="protein sequence ID" value="GCA68061.1"/>
    <property type="molecule type" value="Genomic_DNA"/>
</dbReference>
<sequence>MEESKKPNKPLSVLYADAKQEITRSIDETVAAHRLPLFMVEGILSGVLAEIRTNAMNELADETARHEKELEYYHKCEMEHLVQEFEKGSEEVED</sequence>
<accession>A0A391P2U2</accession>
<keyword evidence="2" id="KW-1185">Reference proteome</keyword>